<dbReference type="AlphaFoldDB" id="A0A329QIV3"/>
<evidence type="ECO:0000313" key="2">
    <source>
        <dbReference type="EMBL" id="RAW12377.1"/>
    </source>
</evidence>
<dbReference type="OrthoDB" id="3298842at2"/>
<evidence type="ECO:0000313" key="3">
    <source>
        <dbReference type="Proteomes" id="UP000250462"/>
    </source>
</evidence>
<keyword evidence="3" id="KW-1185">Reference proteome</keyword>
<dbReference type="EMBL" id="QMIG01000016">
    <property type="protein sequence ID" value="RAW12377.1"/>
    <property type="molecule type" value="Genomic_DNA"/>
</dbReference>
<protein>
    <recommendedName>
        <fullName evidence="4">Ribosomal protein L7/L12 C-terminal domain-containing protein</fullName>
    </recommendedName>
</protein>
<evidence type="ECO:0000256" key="1">
    <source>
        <dbReference type="SAM" id="Phobius"/>
    </source>
</evidence>
<keyword evidence="1" id="KW-1133">Transmembrane helix</keyword>
<feature type="transmembrane region" description="Helical" evidence="1">
    <location>
        <begin position="6"/>
        <end position="21"/>
    </location>
</feature>
<accession>A0A329QIV3</accession>
<dbReference type="Proteomes" id="UP000250462">
    <property type="component" value="Unassembled WGS sequence"/>
</dbReference>
<evidence type="ECO:0008006" key="4">
    <source>
        <dbReference type="Google" id="ProtNLM"/>
    </source>
</evidence>
<reference evidence="2 3" key="1">
    <citation type="submission" date="2018-06" db="EMBL/GenBank/DDBJ databases">
        <title>Phytoactinopolyspora halophila sp. nov., a novel halophilic actinomycete isolated from a saline soil in China.</title>
        <authorList>
            <person name="Tang S.-K."/>
        </authorList>
    </citation>
    <scope>NUCLEOTIDE SEQUENCE [LARGE SCALE GENOMIC DNA]</scope>
    <source>
        <strain evidence="2 3">YIM 96934</strain>
    </source>
</reference>
<name>A0A329QIV3_9ACTN</name>
<keyword evidence="1" id="KW-0812">Transmembrane</keyword>
<comment type="caution">
    <text evidence="2">The sequence shown here is derived from an EMBL/GenBank/DDBJ whole genome shotgun (WGS) entry which is preliminary data.</text>
</comment>
<keyword evidence="1" id="KW-0472">Membrane</keyword>
<dbReference type="RefSeq" id="WP_112259059.1">
    <property type="nucleotide sequence ID" value="NZ_QMIG01000016.1"/>
</dbReference>
<proteinExistence type="predicted"/>
<organism evidence="2 3">
    <name type="scientific">Phytoactinopolyspora halophila</name>
    <dbReference type="NCBI Taxonomy" id="1981511"/>
    <lineage>
        <taxon>Bacteria</taxon>
        <taxon>Bacillati</taxon>
        <taxon>Actinomycetota</taxon>
        <taxon>Actinomycetes</taxon>
        <taxon>Jiangellales</taxon>
        <taxon>Jiangellaceae</taxon>
        <taxon>Phytoactinopolyspora</taxon>
    </lineage>
</organism>
<gene>
    <name evidence="2" type="ORF">DPM12_14495</name>
</gene>
<sequence length="151" mass="16843">MLEVGIVVVIILAVVVSFIIIRRSGDRRNQPVEHTELPEVELSLKLQEDVRALASRGHTEHAIKMLRKATKLAPHEATLVVQALMVGQSFPAPETPTTREETPSALIDDDLLERLHTLVAQDPVKRTAAMQLLRDRTGMSAREARRFINAL</sequence>